<dbReference type="AlphaFoldDB" id="A0A6J4THW4"/>
<proteinExistence type="predicted"/>
<name>A0A6J4THW4_9SPHN</name>
<feature type="transmembrane region" description="Helical" evidence="1">
    <location>
        <begin position="63"/>
        <end position="84"/>
    </location>
</feature>
<keyword evidence="2" id="KW-0378">Hydrolase</keyword>
<evidence type="ECO:0000256" key="1">
    <source>
        <dbReference type="SAM" id="Phobius"/>
    </source>
</evidence>
<reference evidence="2" key="1">
    <citation type="submission" date="2020-02" db="EMBL/GenBank/DDBJ databases">
        <authorList>
            <person name="Meier V. D."/>
        </authorList>
    </citation>
    <scope>NUCLEOTIDE SEQUENCE</scope>
    <source>
        <strain evidence="2">AVDCRST_MAG39</strain>
    </source>
</reference>
<sequence length="88" mass="9498">MTLAIAAVLALWSVYAFSGAGVIRRLPLLRPGLVVITAIYLTRAAALPFLFRDMPDRSTGFLVWNSAIVLVFGLTHAIGIARGWTELG</sequence>
<dbReference type="EC" id="3.6.3.4" evidence="2"/>
<dbReference type="EMBL" id="CADCVW010000110">
    <property type="protein sequence ID" value="CAA9523857.1"/>
    <property type="molecule type" value="Genomic_DNA"/>
</dbReference>
<evidence type="ECO:0000313" key="2">
    <source>
        <dbReference type="EMBL" id="CAA9523857.1"/>
    </source>
</evidence>
<accession>A0A6J4THW4</accession>
<dbReference type="GO" id="GO:0016787">
    <property type="term" value="F:hydrolase activity"/>
    <property type="evidence" value="ECO:0007669"/>
    <property type="project" value="UniProtKB-KW"/>
</dbReference>
<protein>
    <submittedName>
        <fullName evidence="2">Lead, cadmium, zinc and mercury transporting ATPase Copper-translocating P-type ATPase</fullName>
        <ecNumber evidence="2">3.6.3.3</ecNumber>
        <ecNumber evidence="2">3.6.3.4</ecNumber>
        <ecNumber evidence="2">3.6.3.5</ecNumber>
    </submittedName>
</protein>
<organism evidence="2">
    <name type="scientific">uncultured Sphingomonadaceae bacterium</name>
    <dbReference type="NCBI Taxonomy" id="169976"/>
    <lineage>
        <taxon>Bacteria</taxon>
        <taxon>Pseudomonadati</taxon>
        <taxon>Pseudomonadota</taxon>
        <taxon>Alphaproteobacteria</taxon>
        <taxon>Sphingomonadales</taxon>
        <taxon>Sphingomonadaceae</taxon>
        <taxon>environmental samples</taxon>
    </lineage>
</organism>
<keyword evidence="1" id="KW-1133">Transmembrane helix</keyword>
<feature type="transmembrane region" description="Helical" evidence="1">
    <location>
        <begin position="32"/>
        <end position="51"/>
    </location>
</feature>
<gene>
    <name evidence="2" type="ORF">AVDCRST_MAG39-2706</name>
</gene>
<keyword evidence="1" id="KW-0812">Transmembrane</keyword>
<dbReference type="EC" id="3.6.3.5" evidence="2"/>
<dbReference type="EC" id="3.6.3.3" evidence="2"/>
<keyword evidence="1" id="KW-0472">Membrane</keyword>